<dbReference type="KEGG" id="acht:bsdcttw_26790"/>
<evidence type="ECO:0000256" key="1">
    <source>
        <dbReference type="ARBA" id="ARBA00006534"/>
    </source>
</evidence>
<comment type="similarity">
    <text evidence="1">Belongs to the peptidase S51 family.</text>
</comment>
<dbReference type="Pfam" id="PF03575">
    <property type="entry name" value="Peptidase_S51"/>
    <property type="match status" value="1"/>
</dbReference>
<reference evidence="5 6" key="1">
    <citation type="submission" date="2020-08" db="EMBL/GenBank/DDBJ databases">
        <title>Draft genome sequencing of an Anaerocolumna strain isolated from anoxic soil subjected to BSD treatment.</title>
        <authorList>
            <person name="Uek A."/>
            <person name="Tonouchi A."/>
        </authorList>
    </citation>
    <scope>NUCLEOTIDE SEQUENCE [LARGE SCALE GENOMIC DNA]</scope>
    <source>
        <strain evidence="5 6">CTTW</strain>
    </source>
</reference>
<dbReference type="GO" id="GO:0006508">
    <property type="term" value="P:proteolysis"/>
    <property type="evidence" value="ECO:0007669"/>
    <property type="project" value="UniProtKB-KW"/>
</dbReference>
<name>A0A7I8DMK1_9FIRM</name>
<evidence type="ECO:0000256" key="2">
    <source>
        <dbReference type="ARBA" id="ARBA00022670"/>
    </source>
</evidence>
<keyword evidence="3" id="KW-0378">Hydrolase</keyword>
<keyword evidence="6" id="KW-1185">Reference proteome</keyword>
<organism evidence="5 6">
    <name type="scientific">Anaerocolumna chitinilytica</name>
    <dbReference type="NCBI Taxonomy" id="1727145"/>
    <lineage>
        <taxon>Bacteria</taxon>
        <taxon>Bacillati</taxon>
        <taxon>Bacillota</taxon>
        <taxon>Clostridia</taxon>
        <taxon>Lachnospirales</taxon>
        <taxon>Lachnospiraceae</taxon>
        <taxon>Anaerocolumna</taxon>
    </lineage>
</organism>
<evidence type="ECO:0000313" key="5">
    <source>
        <dbReference type="EMBL" id="BCJ99638.1"/>
    </source>
</evidence>
<dbReference type="AlphaFoldDB" id="A0A7I8DMK1"/>
<keyword evidence="2" id="KW-0645">Protease</keyword>
<evidence type="ECO:0000256" key="3">
    <source>
        <dbReference type="ARBA" id="ARBA00022801"/>
    </source>
</evidence>
<dbReference type="Proteomes" id="UP000515703">
    <property type="component" value="Chromosome"/>
</dbReference>
<dbReference type="InterPro" id="IPR005320">
    <property type="entry name" value="Peptidase_S51"/>
</dbReference>
<keyword evidence="4" id="KW-0720">Serine protease</keyword>
<dbReference type="GO" id="GO:0008236">
    <property type="term" value="F:serine-type peptidase activity"/>
    <property type="evidence" value="ECO:0007669"/>
    <property type="project" value="UniProtKB-KW"/>
</dbReference>
<dbReference type="EMBL" id="AP023368">
    <property type="protein sequence ID" value="BCJ99638.1"/>
    <property type="molecule type" value="Genomic_DNA"/>
</dbReference>
<dbReference type="CDD" id="cd03129">
    <property type="entry name" value="GAT1_Peptidase_E_like"/>
    <property type="match status" value="1"/>
</dbReference>
<evidence type="ECO:0000256" key="4">
    <source>
        <dbReference type="ARBA" id="ARBA00022825"/>
    </source>
</evidence>
<reference evidence="5 6" key="2">
    <citation type="submission" date="2020-08" db="EMBL/GenBank/DDBJ databases">
        <authorList>
            <person name="Ueki A."/>
            <person name="Tonouchi A."/>
        </authorList>
    </citation>
    <scope>NUCLEOTIDE SEQUENCE [LARGE SCALE GENOMIC DNA]</scope>
    <source>
        <strain evidence="5 6">CTTW</strain>
    </source>
</reference>
<gene>
    <name evidence="5" type="ORF">bsdcttw_26790</name>
</gene>
<dbReference type="InterPro" id="IPR029062">
    <property type="entry name" value="Class_I_gatase-like"/>
</dbReference>
<evidence type="ECO:0000313" key="6">
    <source>
        <dbReference type="Proteomes" id="UP000515703"/>
    </source>
</evidence>
<dbReference type="Gene3D" id="3.40.50.880">
    <property type="match status" value="1"/>
</dbReference>
<evidence type="ECO:0008006" key="7">
    <source>
        <dbReference type="Google" id="ProtNLM"/>
    </source>
</evidence>
<protein>
    <recommendedName>
        <fullName evidence="7">Peptidase E</fullName>
    </recommendedName>
</protein>
<dbReference type="SUPFAM" id="SSF52317">
    <property type="entry name" value="Class I glutamine amidotransferase-like"/>
    <property type="match status" value="1"/>
</dbReference>
<accession>A0A7I8DMK1</accession>
<dbReference type="RefSeq" id="WP_185255385.1">
    <property type="nucleotide sequence ID" value="NZ_AP023368.1"/>
</dbReference>
<proteinExistence type="inferred from homology"/>
<sequence length="212" mass="23894">MVKILTSGFSDEFPKDFILQLRSFMKSDMIFAFIASEFENIYEKTDWYCKNFLKMFSDAGIHFSRADVIDSRVTDETAQAIVKSADVIWLAGGDTPIQYAYLKAYGLIPYLREHRGVIIGMSAGSINMSKTAVCSVTCGHSKLDIYEALGLVEFSIEPHLDVNNISEELLMLSEKYPLYGICDDGAIICTEDNTSYIGDIFLINNRHVSRMM</sequence>